<evidence type="ECO:0000256" key="5">
    <source>
        <dbReference type="ARBA" id="ARBA00022519"/>
    </source>
</evidence>
<gene>
    <name evidence="14" type="ORF">HH215_21780</name>
</gene>
<keyword evidence="7 12" id="KW-0812">Transmembrane</keyword>
<keyword evidence="4" id="KW-0444">Lipid biosynthesis</keyword>
<dbReference type="Pfam" id="PF00892">
    <property type="entry name" value="EamA"/>
    <property type="match status" value="1"/>
</dbReference>
<comment type="subcellular location">
    <subcellularLocation>
        <location evidence="1">Cell membrane</location>
        <topology evidence="1">Multi-pass membrane protein</topology>
    </subcellularLocation>
</comment>
<dbReference type="PANTHER" id="PTHR30561:SF9">
    <property type="entry name" value="4-AMINO-4-DEOXY-L-ARABINOSE-PHOSPHOUNDECAPRENOL FLIPPASE SUBUNIT ARNF-RELATED"/>
    <property type="match status" value="1"/>
</dbReference>
<evidence type="ECO:0000313" key="15">
    <source>
        <dbReference type="Proteomes" id="UP000502248"/>
    </source>
</evidence>
<organism evidence="14 15">
    <name type="scientific">Cohnella herbarum</name>
    <dbReference type="NCBI Taxonomy" id="2728023"/>
    <lineage>
        <taxon>Bacteria</taxon>
        <taxon>Bacillati</taxon>
        <taxon>Bacillota</taxon>
        <taxon>Bacilli</taxon>
        <taxon>Bacillales</taxon>
        <taxon>Paenibacillaceae</taxon>
        <taxon>Cohnella</taxon>
    </lineage>
</organism>
<keyword evidence="3" id="KW-1003">Cell membrane</keyword>
<dbReference type="EMBL" id="CP051680">
    <property type="protein sequence ID" value="QJD85551.1"/>
    <property type="molecule type" value="Genomic_DNA"/>
</dbReference>
<evidence type="ECO:0000256" key="8">
    <source>
        <dbReference type="ARBA" id="ARBA00022985"/>
    </source>
</evidence>
<dbReference type="InterPro" id="IPR037185">
    <property type="entry name" value="EmrE-like"/>
</dbReference>
<evidence type="ECO:0000256" key="2">
    <source>
        <dbReference type="ARBA" id="ARBA00007362"/>
    </source>
</evidence>
<dbReference type="GO" id="GO:0022857">
    <property type="term" value="F:transmembrane transporter activity"/>
    <property type="evidence" value="ECO:0007669"/>
    <property type="project" value="InterPro"/>
</dbReference>
<dbReference type="InterPro" id="IPR000620">
    <property type="entry name" value="EamA_dom"/>
</dbReference>
<feature type="transmembrane region" description="Helical" evidence="12">
    <location>
        <begin position="210"/>
        <end position="233"/>
    </location>
</feature>
<sequence length="285" mass="30831">MIILPLVLVLCSGLAHAVWNLFAKQSTDKPVFLWVIYAPATLLLLPTLLTELAAHSFTPFEWLMMGLSLIMQAVYAMLLAFTYKAGDLSQVYPIMRGTPTLLTPVAGVLLLGEALPIWGWAGLCCMLVGFVVMVGRSSRNVDQSSYNKPVWLALCVGLCITAYTLVDKVNLEHLSPLALLDLTCIGFMLGLTPAVLKFDRLKKVVRENKNIIWLGAILSPGSYLLFLFAANIADVSTVAPMREVGIVFGTLLGLFVLKESQGARRLTASVIVVTGIVMIASSSGS</sequence>
<evidence type="ECO:0000256" key="12">
    <source>
        <dbReference type="SAM" id="Phobius"/>
    </source>
</evidence>
<evidence type="ECO:0000256" key="1">
    <source>
        <dbReference type="ARBA" id="ARBA00004651"/>
    </source>
</evidence>
<evidence type="ECO:0000256" key="4">
    <source>
        <dbReference type="ARBA" id="ARBA00022516"/>
    </source>
</evidence>
<dbReference type="AlphaFoldDB" id="A0A7Z2ZMN0"/>
<keyword evidence="10" id="KW-0443">Lipid metabolism</keyword>
<dbReference type="SUPFAM" id="SSF103481">
    <property type="entry name" value="Multidrug resistance efflux transporter EmrE"/>
    <property type="match status" value="2"/>
</dbReference>
<dbReference type="InterPro" id="IPR000390">
    <property type="entry name" value="Small_drug/metabolite_transptr"/>
</dbReference>
<evidence type="ECO:0000256" key="10">
    <source>
        <dbReference type="ARBA" id="ARBA00023098"/>
    </source>
</evidence>
<dbReference type="RefSeq" id="WP_169281812.1">
    <property type="nucleotide sequence ID" value="NZ_CP051680.1"/>
</dbReference>
<accession>A0A7Z2ZMN0</accession>
<dbReference type="KEGG" id="cheb:HH215_21780"/>
<keyword evidence="15" id="KW-1185">Reference proteome</keyword>
<feature type="transmembrane region" description="Helical" evidence="12">
    <location>
        <begin position="117"/>
        <end position="137"/>
    </location>
</feature>
<proteinExistence type="inferred from homology"/>
<keyword evidence="11 12" id="KW-0472">Membrane</keyword>
<comment type="similarity">
    <text evidence="2">Belongs to the EamA transporter family.</text>
</comment>
<keyword evidence="9 12" id="KW-1133">Transmembrane helix</keyword>
<feature type="transmembrane region" description="Helical" evidence="12">
    <location>
        <begin position="178"/>
        <end position="198"/>
    </location>
</feature>
<reference evidence="14 15" key="1">
    <citation type="submission" date="2020-04" db="EMBL/GenBank/DDBJ databases">
        <title>Genome sequencing of novel species.</title>
        <authorList>
            <person name="Heo J."/>
            <person name="Kim S.-J."/>
            <person name="Kim J.-S."/>
            <person name="Hong S.-B."/>
            <person name="Kwon S.-W."/>
        </authorList>
    </citation>
    <scope>NUCLEOTIDE SEQUENCE [LARGE SCALE GENOMIC DNA]</scope>
    <source>
        <strain evidence="14 15">MFER-1</strain>
    </source>
</reference>
<protein>
    <submittedName>
        <fullName evidence="14">EamA family transporter</fullName>
    </submittedName>
</protein>
<dbReference type="GO" id="GO:0009103">
    <property type="term" value="P:lipopolysaccharide biosynthetic process"/>
    <property type="evidence" value="ECO:0007669"/>
    <property type="project" value="UniProtKB-KW"/>
</dbReference>
<dbReference type="Proteomes" id="UP000502248">
    <property type="component" value="Chromosome"/>
</dbReference>
<feature type="transmembrane region" description="Helical" evidence="12">
    <location>
        <begin position="62"/>
        <end position="83"/>
    </location>
</feature>
<feature type="domain" description="EamA" evidence="13">
    <location>
        <begin position="149"/>
        <end position="280"/>
    </location>
</feature>
<keyword evidence="6" id="KW-0441">Lipid A biosynthesis</keyword>
<evidence type="ECO:0000313" key="14">
    <source>
        <dbReference type="EMBL" id="QJD85551.1"/>
    </source>
</evidence>
<evidence type="ECO:0000256" key="11">
    <source>
        <dbReference type="ARBA" id="ARBA00023136"/>
    </source>
</evidence>
<evidence type="ECO:0000256" key="6">
    <source>
        <dbReference type="ARBA" id="ARBA00022556"/>
    </source>
</evidence>
<evidence type="ECO:0000256" key="9">
    <source>
        <dbReference type="ARBA" id="ARBA00022989"/>
    </source>
</evidence>
<feature type="transmembrane region" description="Helical" evidence="12">
    <location>
        <begin position="31"/>
        <end position="50"/>
    </location>
</feature>
<dbReference type="Gene3D" id="1.10.3730.20">
    <property type="match status" value="2"/>
</dbReference>
<keyword evidence="5" id="KW-0997">Cell inner membrane</keyword>
<evidence type="ECO:0000256" key="3">
    <source>
        <dbReference type="ARBA" id="ARBA00022475"/>
    </source>
</evidence>
<dbReference type="PANTHER" id="PTHR30561">
    <property type="entry name" value="SMR FAMILY PROTON-DEPENDENT DRUG EFFLUX TRANSPORTER SUGE"/>
    <property type="match status" value="1"/>
</dbReference>
<dbReference type="GO" id="GO:0005886">
    <property type="term" value="C:plasma membrane"/>
    <property type="evidence" value="ECO:0007669"/>
    <property type="project" value="UniProtKB-SubCell"/>
</dbReference>
<evidence type="ECO:0000259" key="13">
    <source>
        <dbReference type="Pfam" id="PF00892"/>
    </source>
</evidence>
<keyword evidence="8" id="KW-0448">Lipopolysaccharide biosynthesis</keyword>
<name>A0A7Z2ZMN0_9BACL</name>
<evidence type="ECO:0000256" key="7">
    <source>
        <dbReference type="ARBA" id="ARBA00022692"/>
    </source>
</evidence>
<feature type="transmembrane region" description="Helical" evidence="12">
    <location>
        <begin position="239"/>
        <end position="257"/>
    </location>
</feature>
<feature type="transmembrane region" description="Helical" evidence="12">
    <location>
        <begin position="149"/>
        <end position="166"/>
    </location>
</feature>